<dbReference type="EMBL" id="PFSJ01000006">
    <property type="protein sequence ID" value="PJC23917.1"/>
    <property type="molecule type" value="Genomic_DNA"/>
</dbReference>
<sequence length="170" mass="19184">MNPLGITEIHEIDDSPVLLFKIELAEHGFWVVKSQEEDSGDFVGSVGFKIINNGVVEVGNPPHGMSVEELKRGKGNAVRLMQQALSASKTVWNCVLKMDGHPNCIAGIQGDGIEENCRHFWVERVGVPEKYLHIYLEPICDDPNSRFESKNNLDSRNLMYRIDGRIYEML</sequence>
<protein>
    <submittedName>
        <fullName evidence="1">Uncharacterized protein</fullName>
    </submittedName>
</protein>
<gene>
    <name evidence="1" type="ORF">CO058_00680</name>
</gene>
<accession>A0A2M8EMK8</accession>
<comment type="caution">
    <text evidence="1">The sequence shown here is derived from an EMBL/GenBank/DDBJ whole genome shotgun (WGS) entry which is preliminary data.</text>
</comment>
<reference evidence="2" key="1">
    <citation type="submission" date="2017-09" db="EMBL/GenBank/DDBJ databases">
        <title>Depth-based differentiation of microbial function through sediment-hosted aquifers and enrichment of novel symbionts in the deep terrestrial subsurface.</title>
        <authorList>
            <person name="Probst A.J."/>
            <person name="Ladd B."/>
            <person name="Jarett J.K."/>
            <person name="Geller-Mcgrath D.E."/>
            <person name="Sieber C.M.K."/>
            <person name="Emerson J.B."/>
            <person name="Anantharaman K."/>
            <person name="Thomas B.C."/>
            <person name="Malmstrom R."/>
            <person name="Stieglmeier M."/>
            <person name="Klingl A."/>
            <person name="Woyke T."/>
            <person name="Ryan C.M."/>
            <person name="Banfield J.F."/>
        </authorList>
    </citation>
    <scope>NUCLEOTIDE SEQUENCE [LARGE SCALE GENOMIC DNA]</scope>
</reference>
<evidence type="ECO:0000313" key="1">
    <source>
        <dbReference type="EMBL" id="PJC23917.1"/>
    </source>
</evidence>
<dbReference type="AlphaFoldDB" id="A0A2M8EMK8"/>
<evidence type="ECO:0000313" key="2">
    <source>
        <dbReference type="Proteomes" id="UP000229756"/>
    </source>
</evidence>
<dbReference type="Proteomes" id="UP000229756">
    <property type="component" value="Unassembled WGS sequence"/>
</dbReference>
<proteinExistence type="predicted"/>
<organism evidence="1 2">
    <name type="scientific">candidate division WWE3 bacterium CG_4_9_14_0_2_um_filter_35_11</name>
    <dbReference type="NCBI Taxonomy" id="1975077"/>
    <lineage>
        <taxon>Bacteria</taxon>
        <taxon>Katanobacteria</taxon>
    </lineage>
</organism>
<name>A0A2M8EMK8_UNCKA</name>